<dbReference type="PANTHER" id="PTHR37829:SF3">
    <property type="entry name" value="PROTEIN JAYE-RELATED"/>
    <property type="match status" value="1"/>
</dbReference>
<dbReference type="InterPro" id="IPR052399">
    <property type="entry name" value="Phage_Baseplate_Assmbl_Protein"/>
</dbReference>
<protein>
    <recommendedName>
        <fullName evidence="1">Baseplate protein J-like barrel domain-containing protein</fullName>
    </recommendedName>
</protein>
<organism evidence="2 3">
    <name type="scientific">Xenorhabdus innexi</name>
    <dbReference type="NCBI Taxonomy" id="290109"/>
    <lineage>
        <taxon>Bacteria</taxon>
        <taxon>Pseudomonadati</taxon>
        <taxon>Pseudomonadota</taxon>
        <taxon>Gammaproteobacteria</taxon>
        <taxon>Enterobacterales</taxon>
        <taxon>Morganellaceae</taxon>
        <taxon>Xenorhabdus</taxon>
    </lineage>
</organism>
<dbReference type="PANTHER" id="PTHR37829">
    <property type="entry name" value="PHAGE-LIKE ELEMENT PBSX PROTEIN XKDT"/>
    <property type="match status" value="1"/>
</dbReference>
<evidence type="ECO:0000313" key="2">
    <source>
        <dbReference type="EMBL" id="SIP73174.1"/>
    </source>
</evidence>
<evidence type="ECO:0000259" key="1">
    <source>
        <dbReference type="Pfam" id="PF04865"/>
    </source>
</evidence>
<evidence type="ECO:0000313" key="3">
    <source>
        <dbReference type="Proteomes" id="UP000196435"/>
    </source>
</evidence>
<dbReference type="Pfam" id="PF04865">
    <property type="entry name" value="Baseplate_J"/>
    <property type="match status" value="1"/>
</dbReference>
<dbReference type="EMBL" id="FTLG01000087">
    <property type="protein sequence ID" value="SIP73174.1"/>
    <property type="molecule type" value="Genomic_DNA"/>
</dbReference>
<feature type="domain" description="Baseplate protein J-like barrel" evidence="1">
    <location>
        <begin position="98"/>
        <end position="173"/>
    </location>
</feature>
<dbReference type="InterPro" id="IPR006949">
    <property type="entry name" value="Barrel_Baseplate_J-like"/>
</dbReference>
<dbReference type="Proteomes" id="UP000196435">
    <property type="component" value="Unassembled WGS sequence"/>
</dbReference>
<sequence>MLQITDTGIVIEQLSAIHQRLEDGFRRIYGEDINLDADSPDGQIIGLFSQELANINQVIAFIAQMLDPYHATGSWLEQRAMYAGLVRRGAEFSYLNAVIITGQAGITIPAGTVLTDENRIRWVTLTETTLNHNGSAQVQLQSQELGAFALQSHKELQLETVIVGVDKAVTTKEADIGNEEETDGNFLLRFMRSHSINNHDDRQGIEAALLDLPDVRQARVYENFTNQTDNNGVPAHSMNAVVIGGKNEDIARTILRKKVGGCGLMGNIECTCDYSGAQRTVRFDRAERVDIRVKVIIERINGFQDIDTEGIKQSLADTGFAIGESVYAMRLTCRVNSVSGFYIKSITVNEADSARIGVRQCAQIKPEQVEVLIE</sequence>
<dbReference type="RefSeq" id="WP_086956374.1">
    <property type="nucleotide sequence ID" value="NZ_CAWRBJ010000001.1"/>
</dbReference>
<proteinExistence type="predicted"/>
<dbReference type="AlphaFoldDB" id="A0A1N6MWM6"/>
<name>A0A1N6MWM6_9GAMM</name>
<reference evidence="3" key="1">
    <citation type="submission" date="2016-12" db="EMBL/GenBank/DDBJ databases">
        <authorList>
            <person name="Gaudriault S."/>
        </authorList>
    </citation>
    <scope>NUCLEOTIDE SEQUENCE [LARGE SCALE GENOMIC DNA]</scope>
    <source>
        <strain evidence="3">HGB1681 (deposited as PTA-6826 in the American Type Culture Collection)</strain>
    </source>
</reference>
<accession>A0A1N6MWM6</accession>
<gene>
    <name evidence="2" type="ORF">XIS1_1770014</name>
</gene>